<dbReference type="Proteomes" id="UP000035268">
    <property type="component" value="Chromosome"/>
</dbReference>
<dbReference type="EMBL" id="CP010904">
    <property type="protein sequence ID" value="AKJ65596.1"/>
    <property type="molecule type" value="Genomic_DNA"/>
</dbReference>
<evidence type="ECO:0000256" key="4">
    <source>
        <dbReference type="ARBA" id="ARBA00023002"/>
    </source>
</evidence>
<dbReference type="GO" id="GO:0004322">
    <property type="term" value="F:ferroxidase activity"/>
    <property type="evidence" value="ECO:0007669"/>
    <property type="project" value="TreeGrafter"/>
</dbReference>
<proteinExistence type="inferred from homology"/>
<dbReference type="InterPro" id="IPR012347">
    <property type="entry name" value="Ferritin-like"/>
</dbReference>
<comment type="subcellular location">
    <subcellularLocation>
        <location evidence="7">Cytoplasm</location>
    </subcellularLocation>
</comment>
<comment type="similarity">
    <text evidence="1 7">Belongs to the ferritin family. Prokaryotic subfamily.</text>
</comment>
<dbReference type="GO" id="GO:0042802">
    <property type="term" value="F:identical protein binding"/>
    <property type="evidence" value="ECO:0007669"/>
    <property type="project" value="UniProtKB-ARBA"/>
</dbReference>
<dbReference type="STRING" id="1307763.L21SP4_02370"/>
<dbReference type="PATRIC" id="fig|1609981.3.peg.2470"/>
<comment type="function">
    <text evidence="7">Iron-storage protein.</text>
</comment>
<evidence type="ECO:0000256" key="5">
    <source>
        <dbReference type="ARBA" id="ARBA00023004"/>
    </source>
</evidence>
<feature type="binding site" evidence="6">
    <location>
        <position position="53"/>
    </location>
    <ligand>
        <name>Fe cation</name>
        <dbReference type="ChEBI" id="CHEBI:24875"/>
        <label>1</label>
    </ligand>
</feature>
<dbReference type="GO" id="GO:0005829">
    <property type="term" value="C:cytosol"/>
    <property type="evidence" value="ECO:0007669"/>
    <property type="project" value="TreeGrafter"/>
</dbReference>
<feature type="binding site" evidence="6">
    <location>
        <position position="50"/>
    </location>
    <ligand>
        <name>Fe cation</name>
        <dbReference type="ChEBI" id="CHEBI:24875"/>
        <label>1</label>
    </ligand>
</feature>
<evidence type="ECO:0000256" key="1">
    <source>
        <dbReference type="ARBA" id="ARBA00006950"/>
    </source>
</evidence>
<keyword evidence="4 9" id="KW-0560">Oxidoreductase</keyword>
<reference evidence="9 10" key="2">
    <citation type="journal article" date="2016" name="ISME J.">
        <title>Characterization of the first cultured representative of Verrucomicrobia subdivision 5 indicates the proposal of a novel phylum.</title>
        <authorList>
            <person name="Spring S."/>
            <person name="Bunk B."/>
            <person name="Sproer C."/>
            <person name="Schumann P."/>
            <person name="Rohde M."/>
            <person name="Tindall B.J."/>
            <person name="Klenk H.P."/>
        </authorList>
    </citation>
    <scope>NUCLEOTIDE SEQUENCE [LARGE SCALE GENOMIC DNA]</scope>
    <source>
        <strain evidence="9 10">L21-Fru-AB</strain>
    </source>
</reference>
<feature type="domain" description="Ferritin-like diiron" evidence="8">
    <location>
        <begin position="1"/>
        <end position="145"/>
    </location>
</feature>
<evidence type="ECO:0000256" key="7">
    <source>
        <dbReference type="RuleBase" id="RU361145"/>
    </source>
</evidence>
<feature type="binding site" evidence="6">
    <location>
        <position position="17"/>
    </location>
    <ligand>
        <name>Fe cation</name>
        <dbReference type="ChEBI" id="CHEBI:24875"/>
        <label>1</label>
    </ligand>
</feature>
<dbReference type="GO" id="GO:0006826">
    <property type="term" value="P:iron ion transport"/>
    <property type="evidence" value="ECO:0007669"/>
    <property type="project" value="InterPro"/>
</dbReference>
<sequence>MISDRLQEAINEQVKRELYSAYLYLAMSGYSAGQGWNGTAGWFRAQYNEEVEHAMKMFDYILQQGGEVHLRQLDEPPKEFGQPRDLFKKALEHEQFVTSCIDELMNLAVEEKSHATQVFLQWYVTEQVEEEASVQEVLDYLDMAGDHRGAFLMLDNKLGQRLAARS</sequence>
<dbReference type="CDD" id="cd01055">
    <property type="entry name" value="Nonheme_Ferritin"/>
    <property type="match status" value="1"/>
</dbReference>
<dbReference type="PANTHER" id="PTHR11431">
    <property type="entry name" value="FERRITIN"/>
    <property type="match status" value="1"/>
</dbReference>
<keyword evidence="7" id="KW-0963">Cytoplasm</keyword>
<accession>A0A0G3EGJ9</accession>
<dbReference type="FunFam" id="1.20.1260.10:FF:000001">
    <property type="entry name" value="Non-heme ferritin"/>
    <property type="match status" value="1"/>
</dbReference>
<evidence type="ECO:0000256" key="6">
    <source>
        <dbReference type="PIRSR" id="PIRSR601519-1"/>
    </source>
</evidence>
<name>A0A0G3EGJ9_9BACT</name>
<keyword evidence="10" id="KW-1185">Reference proteome</keyword>
<comment type="catalytic activity">
    <reaction evidence="7">
        <text>4 Fe(2+) + O2 + 6 H2O = 4 iron(III) oxide-hydroxide + 12 H(+)</text>
        <dbReference type="Rhea" id="RHEA:11972"/>
        <dbReference type="ChEBI" id="CHEBI:15377"/>
        <dbReference type="ChEBI" id="CHEBI:15378"/>
        <dbReference type="ChEBI" id="CHEBI:15379"/>
        <dbReference type="ChEBI" id="CHEBI:29033"/>
        <dbReference type="ChEBI" id="CHEBI:78619"/>
        <dbReference type="EC" id="1.16.3.2"/>
    </reaction>
</comment>
<dbReference type="Pfam" id="PF00210">
    <property type="entry name" value="Ferritin"/>
    <property type="match status" value="1"/>
</dbReference>
<dbReference type="InterPro" id="IPR008331">
    <property type="entry name" value="Ferritin_DPS_dom"/>
</dbReference>
<evidence type="ECO:0000313" key="10">
    <source>
        <dbReference type="Proteomes" id="UP000035268"/>
    </source>
</evidence>
<organism evidence="9 10">
    <name type="scientific">Kiritimatiella glycovorans</name>
    <dbReference type="NCBI Taxonomy" id="1307763"/>
    <lineage>
        <taxon>Bacteria</taxon>
        <taxon>Pseudomonadati</taxon>
        <taxon>Kiritimatiellota</taxon>
        <taxon>Kiritimatiellia</taxon>
        <taxon>Kiritimatiellales</taxon>
        <taxon>Kiritimatiellaceae</taxon>
        <taxon>Kiritimatiella</taxon>
    </lineage>
</organism>
<dbReference type="SUPFAM" id="SSF47240">
    <property type="entry name" value="Ferritin-like"/>
    <property type="match status" value="1"/>
</dbReference>
<dbReference type="GO" id="GO:0006879">
    <property type="term" value="P:intracellular iron ion homeostasis"/>
    <property type="evidence" value="ECO:0007669"/>
    <property type="project" value="UniProtKB-KW"/>
</dbReference>
<evidence type="ECO:0000256" key="2">
    <source>
        <dbReference type="ARBA" id="ARBA00022434"/>
    </source>
</evidence>
<keyword evidence="5 6" id="KW-0408">Iron</keyword>
<feature type="binding site" evidence="6">
    <location>
        <position position="127"/>
    </location>
    <ligand>
        <name>Fe cation</name>
        <dbReference type="ChEBI" id="CHEBI:24875"/>
        <label>1</label>
    </ligand>
</feature>
<dbReference type="KEGG" id="vbl:L21SP4_02370"/>
<dbReference type="GO" id="GO:0008199">
    <property type="term" value="F:ferric iron binding"/>
    <property type="evidence" value="ECO:0007669"/>
    <property type="project" value="InterPro"/>
</dbReference>
<dbReference type="OrthoDB" id="9801481at2"/>
<reference evidence="10" key="1">
    <citation type="submission" date="2015-02" db="EMBL/GenBank/DDBJ databases">
        <title>Description and complete genome sequence of the first cultured representative of the subdivision 5 of the Verrucomicrobia phylum.</title>
        <authorList>
            <person name="Spring S."/>
            <person name="Bunk B."/>
            <person name="Sproer C."/>
            <person name="Klenk H.-P."/>
        </authorList>
    </citation>
    <scope>NUCLEOTIDE SEQUENCE [LARGE SCALE GENOMIC DNA]</scope>
    <source>
        <strain evidence="10">L21-Fru-AB</strain>
    </source>
</reference>
<dbReference type="InterPro" id="IPR001519">
    <property type="entry name" value="Ferritin"/>
</dbReference>
<evidence type="ECO:0000256" key="3">
    <source>
        <dbReference type="ARBA" id="ARBA00022723"/>
    </source>
</evidence>
<evidence type="ECO:0000313" key="9">
    <source>
        <dbReference type="EMBL" id="AKJ65596.1"/>
    </source>
</evidence>
<keyword evidence="3 6" id="KW-0479">Metal-binding</keyword>
<dbReference type="PANTHER" id="PTHR11431:SF127">
    <property type="entry name" value="BACTERIAL NON-HEME FERRITIN"/>
    <property type="match status" value="1"/>
</dbReference>
<dbReference type="EC" id="1.16.3.2" evidence="7"/>
<dbReference type="GO" id="GO:0008198">
    <property type="term" value="F:ferrous iron binding"/>
    <property type="evidence" value="ECO:0007669"/>
    <property type="project" value="TreeGrafter"/>
</dbReference>
<dbReference type="AlphaFoldDB" id="A0A0G3EGJ9"/>
<gene>
    <name evidence="9" type="primary">ftnA</name>
    <name evidence="9" type="ORF">L21SP4_02370</name>
</gene>
<dbReference type="InterPro" id="IPR009040">
    <property type="entry name" value="Ferritin-like_diiron"/>
</dbReference>
<dbReference type="Gene3D" id="1.20.1260.10">
    <property type="match status" value="1"/>
</dbReference>
<dbReference type="RefSeq" id="WP_052882805.1">
    <property type="nucleotide sequence ID" value="NZ_CP010904.1"/>
</dbReference>
<feature type="binding site" evidence="6">
    <location>
        <position position="94"/>
    </location>
    <ligand>
        <name>Fe cation</name>
        <dbReference type="ChEBI" id="CHEBI:24875"/>
        <label>1</label>
    </ligand>
</feature>
<dbReference type="InterPro" id="IPR041719">
    <property type="entry name" value="Ferritin_prok"/>
</dbReference>
<keyword evidence="2 7" id="KW-0409">Iron storage</keyword>
<protein>
    <recommendedName>
        <fullName evidence="7">Ferritin</fullName>
        <ecNumber evidence="7">1.16.3.2</ecNumber>
    </recommendedName>
</protein>
<evidence type="ECO:0000259" key="8">
    <source>
        <dbReference type="PROSITE" id="PS50905"/>
    </source>
</evidence>
<dbReference type="InterPro" id="IPR009078">
    <property type="entry name" value="Ferritin-like_SF"/>
</dbReference>
<dbReference type="PROSITE" id="PS50905">
    <property type="entry name" value="FERRITIN_LIKE"/>
    <property type="match status" value="1"/>
</dbReference>